<comment type="cofactor">
    <cofactor evidence="1 14">
        <name>FAD</name>
        <dbReference type="ChEBI" id="CHEBI:57692"/>
    </cofactor>
</comment>
<feature type="domain" description="Acyl-CoA dehydrogenase/oxidase N-terminal" evidence="17">
    <location>
        <begin position="116"/>
        <end position="227"/>
    </location>
</feature>
<dbReference type="CDD" id="cd01151">
    <property type="entry name" value="GCD"/>
    <property type="match status" value="1"/>
</dbReference>
<proteinExistence type="inferred from homology"/>
<dbReference type="Gene3D" id="1.10.540.10">
    <property type="entry name" value="Acyl-CoA dehydrogenase/oxidase, N-terminal domain"/>
    <property type="match status" value="1"/>
</dbReference>
<dbReference type="Pfam" id="PF00441">
    <property type="entry name" value="Acyl-CoA_dh_1"/>
    <property type="match status" value="1"/>
</dbReference>
<dbReference type="InterPro" id="IPR006091">
    <property type="entry name" value="Acyl-CoA_Oxase/DH_mid-dom"/>
</dbReference>
<protein>
    <recommendedName>
        <fullName evidence="12">Glutaryl-CoA dehydrogenase, mitochondrial</fullName>
        <ecNumber evidence="11">1.3.8.6</ecNumber>
    </recommendedName>
</protein>
<dbReference type="InterPro" id="IPR036250">
    <property type="entry name" value="AcylCo_DH-like_C"/>
</dbReference>
<evidence type="ECO:0000313" key="19">
    <source>
        <dbReference type="Proteomes" id="UP000694569"/>
    </source>
</evidence>
<dbReference type="InterPro" id="IPR046373">
    <property type="entry name" value="Acyl-CoA_Oxase/DH_mid-dom_sf"/>
</dbReference>
<dbReference type="GO" id="GO:0004361">
    <property type="term" value="F:glutaryl-CoA dehydrogenase activity"/>
    <property type="evidence" value="ECO:0007669"/>
    <property type="project" value="UniProtKB-EC"/>
</dbReference>
<evidence type="ECO:0000256" key="7">
    <source>
        <dbReference type="ARBA" id="ARBA00023002"/>
    </source>
</evidence>
<dbReference type="Pfam" id="PF02771">
    <property type="entry name" value="Acyl-CoA_dh_N"/>
    <property type="match status" value="1"/>
</dbReference>
<evidence type="ECO:0000256" key="6">
    <source>
        <dbReference type="ARBA" id="ARBA00022946"/>
    </source>
</evidence>
<comment type="pathway">
    <text evidence="9">Amino-acid metabolism; lysine degradation.</text>
</comment>
<evidence type="ECO:0000256" key="3">
    <source>
        <dbReference type="ARBA" id="ARBA00009347"/>
    </source>
</evidence>
<organism evidence="18 19">
    <name type="scientific">Leptobrachium leishanense</name>
    <name type="common">Leishan spiny toad</name>
    <dbReference type="NCBI Taxonomy" id="445787"/>
    <lineage>
        <taxon>Eukaryota</taxon>
        <taxon>Metazoa</taxon>
        <taxon>Chordata</taxon>
        <taxon>Craniata</taxon>
        <taxon>Vertebrata</taxon>
        <taxon>Euteleostomi</taxon>
        <taxon>Amphibia</taxon>
        <taxon>Batrachia</taxon>
        <taxon>Anura</taxon>
        <taxon>Pelobatoidea</taxon>
        <taxon>Megophryidae</taxon>
        <taxon>Leptobrachium</taxon>
    </lineage>
</organism>
<dbReference type="InterPro" id="IPR052033">
    <property type="entry name" value="Glutaryl-CoA_DH_mitochondrial"/>
</dbReference>
<dbReference type="InterPro" id="IPR009100">
    <property type="entry name" value="AcylCoA_DH/oxidase_NM_dom_sf"/>
</dbReference>
<dbReference type="Gene3D" id="1.20.140.10">
    <property type="entry name" value="Butyryl-CoA Dehydrogenase, subunit A, domain 3"/>
    <property type="match status" value="1"/>
</dbReference>
<evidence type="ECO:0000256" key="14">
    <source>
        <dbReference type="RuleBase" id="RU362125"/>
    </source>
</evidence>
<dbReference type="Ensembl" id="ENSLLET00000002215.1">
    <property type="protein sequence ID" value="ENSLLEP00000002124.1"/>
    <property type="gene ID" value="ENSLLEG00000001368.1"/>
</dbReference>
<comment type="subcellular location">
    <subcellularLocation>
        <location evidence="2">Mitochondrion matrix</location>
    </subcellularLocation>
</comment>
<keyword evidence="6" id="KW-0809">Transit peptide</keyword>
<dbReference type="GO" id="GO:0005759">
    <property type="term" value="C:mitochondrial matrix"/>
    <property type="evidence" value="ECO:0007669"/>
    <property type="project" value="UniProtKB-SubCell"/>
</dbReference>
<evidence type="ECO:0000256" key="8">
    <source>
        <dbReference type="ARBA" id="ARBA00023128"/>
    </source>
</evidence>
<accession>A0A8C5LPR2</accession>
<dbReference type="Proteomes" id="UP000694569">
    <property type="component" value="Unplaced"/>
</dbReference>
<comment type="similarity">
    <text evidence="3 14">Belongs to the acyl-CoA dehydrogenase family.</text>
</comment>
<evidence type="ECO:0000256" key="9">
    <source>
        <dbReference type="ARBA" id="ARBA00037899"/>
    </source>
</evidence>
<dbReference type="Pfam" id="PF02770">
    <property type="entry name" value="Acyl-CoA_dh_M"/>
    <property type="match status" value="1"/>
</dbReference>
<keyword evidence="5 14" id="KW-0274">FAD</keyword>
<evidence type="ECO:0000256" key="1">
    <source>
        <dbReference type="ARBA" id="ARBA00001974"/>
    </source>
</evidence>
<evidence type="ECO:0000256" key="11">
    <source>
        <dbReference type="ARBA" id="ARBA00039033"/>
    </source>
</evidence>
<dbReference type="SUPFAM" id="SSF47203">
    <property type="entry name" value="Acyl-CoA dehydrogenase C-terminal domain-like"/>
    <property type="match status" value="1"/>
</dbReference>
<dbReference type="InterPro" id="IPR013786">
    <property type="entry name" value="AcylCoA_DH/ox_N"/>
</dbReference>
<keyword evidence="4 14" id="KW-0285">Flavoprotein</keyword>
<dbReference type="InterPro" id="IPR006089">
    <property type="entry name" value="Acyl-CoA_DH_CS"/>
</dbReference>
<reference evidence="18" key="2">
    <citation type="submission" date="2025-09" db="UniProtKB">
        <authorList>
            <consortium name="Ensembl"/>
        </authorList>
    </citation>
    <scope>IDENTIFICATION</scope>
</reference>
<feature type="domain" description="Acyl-CoA oxidase/dehydrogenase middle" evidence="16">
    <location>
        <begin position="231"/>
        <end position="324"/>
    </location>
</feature>
<dbReference type="Gene3D" id="2.40.110.10">
    <property type="entry name" value="Butyryl-CoA Dehydrogenase, subunit A, domain 2"/>
    <property type="match status" value="1"/>
</dbReference>
<dbReference type="GeneTree" id="ENSGT00940000158116"/>
<comment type="pathway">
    <text evidence="10">Amino-acid metabolism; tryptophan metabolism.</text>
</comment>
<sequence>MLRILVNPAYIIYIPKTDGRTRGIEMKTRCFNCCVQELTFWPLQSLCQAPVITMSLAGITTRLLNKARWNICASGLRAQSTLTQQKDLRATKGQKSAKPKVQFDWKDALCLESHLTEEEIMIRDSFRAYCQEKLMPRILQANRQEVFHREILTEMGELGVLGSTIKGYGCAGTSYVSYGLLAREVERVDSSYRSVMSVQSSLVMHPINAYGTEEQKRNYLPRLASGELLGCFGLTEPNHGSDPGGMETRARYNPSSKTYTLNGSKTWITNSPIADLCVVWAICEDGKIRGFLIERGAKGLSTPKIEGKFSLRASATGMILMEDVEIPEENLLPYVSGLSGPFGCLNNARYGIAWGTLGAAEFCFHAARQYTMDRIQFGVPLARNQLIQKKMADMLTEITLGLQACLQLGRLKDQDKATPEMISMLKRNSCGKALDICRQARDMLGGNGISDEYHIIRHVMNLEAVNTYEGTHDVHALILGRAITGLQSFTVGK</sequence>
<keyword evidence="19" id="KW-1185">Reference proteome</keyword>
<evidence type="ECO:0000256" key="2">
    <source>
        <dbReference type="ARBA" id="ARBA00004305"/>
    </source>
</evidence>
<dbReference type="PROSITE" id="PS00073">
    <property type="entry name" value="ACYL_COA_DH_2"/>
    <property type="match status" value="1"/>
</dbReference>
<evidence type="ECO:0000256" key="5">
    <source>
        <dbReference type="ARBA" id="ARBA00022827"/>
    </source>
</evidence>
<dbReference type="GO" id="GO:0046949">
    <property type="term" value="P:fatty-acyl-CoA biosynthetic process"/>
    <property type="evidence" value="ECO:0007669"/>
    <property type="project" value="TreeGrafter"/>
</dbReference>
<keyword evidence="7 14" id="KW-0560">Oxidoreductase</keyword>
<dbReference type="InterPro" id="IPR009075">
    <property type="entry name" value="AcylCo_DH/oxidase_C"/>
</dbReference>
<dbReference type="InterPro" id="IPR037069">
    <property type="entry name" value="AcylCoA_DH/ox_N_sf"/>
</dbReference>
<comment type="catalytic activity">
    <reaction evidence="13">
        <text>glutaryl-CoA + oxidized [electron-transfer flavoprotein] + 2 H(+) = (2E)-butenoyl-CoA + reduced [electron-transfer flavoprotein] + CO2</text>
        <dbReference type="Rhea" id="RHEA:13389"/>
        <dbReference type="Rhea" id="RHEA-COMP:10685"/>
        <dbReference type="Rhea" id="RHEA-COMP:10686"/>
        <dbReference type="ChEBI" id="CHEBI:15378"/>
        <dbReference type="ChEBI" id="CHEBI:16526"/>
        <dbReference type="ChEBI" id="CHEBI:57332"/>
        <dbReference type="ChEBI" id="CHEBI:57378"/>
        <dbReference type="ChEBI" id="CHEBI:57692"/>
        <dbReference type="ChEBI" id="CHEBI:58307"/>
        <dbReference type="EC" id="1.3.8.6"/>
    </reaction>
</comment>
<evidence type="ECO:0000256" key="4">
    <source>
        <dbReference type="ARBA" id="ARBA00022630"/>
    </source>
</evidence>
<evidence type="ECO:0000259" key="16">
    <source>
        <dbReference type="Pfam" id="PF02770"/>
    </source>
</evidence>
<dbReference type="GO" id="GO:0033539">
    <property type="term" value="P:fatty acid beta-oxidation using acyl-CoA dehydrogenase"/>
    <property type="evidence" value="ECO:0007669"/>
    <property type="project" value="TreeGrafter"/>
</dbReference>
<dbReference type="GO" id="GO:0050660">
    <property type="term" value="F:flavin adenine dinucleotide binding"/>
    <property type="evidence" value="ECO:0007669"/>
    <property type="project" value="InterPro"/>
</dbReference>
<feature type="domain" description="Acyl-CoA dehydrogenase/oxidase C-terminal" evidence="15">
    <location>
        <begin position="343"/>
        <end position="483"/>
    </location>
</feature>
<dbReference type="SUPFAM" id="SSF56645">
    <property type="entry name" value="Acyl-CoA dehydrogenase NM domain-like"/>
    <property type="match status" value="1"/>
</dbReference>
<dbReference type="AlphaFoldDB" id="A0A8C5LPR2"/>
<dbReference type="PANTHER" id="PTHR42807:SF1">
    <property type="entry name" value="GLUTARYL-COA DEHYDROGENASE, MITOCHONDRIAL"/>
    <property type="match status" value="1"/>
</dbReference>
<name>A0A8C5LPR2_9ANUR</name>
<dbReference type="EC" id="1.3.8.6" evidence="11"/>
<evidence type="ECO:0000256" key="10">
    <source>
        <dbReference type="ARBA" id="ARBA00037927"/>
    </source>
</evidence>
<evidence type="ECO:0000259" key="15">
    <source>
        <dbReference type="Pfam" id="PF00441"/>
    </source>
</evidence>
<keyword evidence="8" id="KW-0496">Mitochondrion</keyword>
<evidence type="ECO:0000256" key="12">
    <source>
        <dbReference type="ARBA" id="ARBA00039507"/>
    </source>
</evidence>
<dbReference type="FunFam" id="2.40.110.10:FF:000008">
    <property type="entry name" value="Glutaryl-CoA dehydrogenase, mitochondrial"/>
    <property type="match status" value="1"/>
</dbReference>
<dbReference type="FunFam" id="1.10.540.10:FF:000003">
    <property type="entry name" value="glutaryl-CoA dehydrogenase, mitochondrial"/>
    <property type="match status" value="1"/>
</dbReference>
<dbReference type="OrthoDB" id="435240at2759"/>
<gene>
    <name evidence="18" type="primary">GCDH</name>
</gene>
<evidence type="ECO:0000259" key="17">
    <source>
        <dbReference type="Pfam" id="PF02771"/>
    </source>
</evidence>
<evidence type="ECO:0000256" key="13">
    <source>
        <dbReference type="ARBA" id="ARBA00049493"/>
    </source>
</evidence>
<evidence type="ECO:0000313" key="18">
    <source>
        <dbReference type="Ensembl" id="ENSLLEP00000002124.1"/>
    </source>
</evidence>
<dbReference type="GO" id="GO:0000062">
    <property type="term" value="F:fatty-acyl-CoA binding"/>
    <property type="evidence" value="ECO:0007669"/>
    <property type="project" value="TreeGrafter"/>
</dbReference>
<dbReference type="PANTHER" id="PTHR42807">
    <property type="entry name" value="GLUTARYL-COA DEHYDROGENASE, MITOCHONDRIAL"/>
    <property type="match status" value="1"/>
</dbReference>
<dbReference type="GO" id="GO:0005743">
    <property type="term" value="C:mitochondrial inner membrane"/>
    <property type="evidence" value="ECO:0007669"/>
    <property type="project" value="TreeGrafter"/>
</dbReference>
<reference evidence="18" key="1">
    <citation type="submission" date="2025-08" db="UniProtKB">
        <authorList>
            <consortium name="Ensembl"/>
        </authorList>
    </citation>
    <scope>IDENTIFICATION</scope>
</reference>
<dbReference type="FunFam" id="1.20.140.10:FF:000006">
    <property type="entry name" value="Glutaryl-CoA dehydrogenase, mitochondrial"/>
    <property type="match status" value="1"/>
</dbReference>